<dbReference type="AlphaFoldDB" id="A0A0J6Y5L9"/>
<dbReference type="Proteomes" id="UP000054565">
    <property type="component" value="Unassembled WGS sequence"/>
</dbReference>
<proteinExistence type="predicted"/>
<accession>A0A0J6Y5L9</accession>
<sequence length="120" mass="13654">MLRDCIFESGGLAHYAGSFPVLINILQSSPYFAYANDHQYHEPARQLANDTAFLRVPCTANEMWRQASTQKTFSSSLPWAARQMFGMGCSVKTVAKDENVVTYYDAECWLFHRNLENASF</sequence>
<dbReference type="EMBL" id="DS028094">
    <property type="protein sequence ID" value="KMP03015.1"/>
    <property type="molecule type" value="Genomic_DNA"/>
</dbReference>
<gene>
    <name evidence="1" type="ORF">CIRG_02707</name>
</gene>
<organism evidence="1 2">
    <name type="scientific">Coccidioides immitis RMSCC 2394</name>
    <dbReference type="NCBI Taxonomy" id="404692"/>
    <lineage>
        <taxon>Eukaryota</taxon>
        <taxon>Fungi</taxon>
        <taxon>Dikarya</taxon>
        <taxon>Ascomycota</taxon>
        <taxon>Pezizomycotina</taxon>
        <taxon>Eurotiomycetes</taxon>
        <taxon>Eurotiomycetidae</taxon>
        <taxon>Onygenales</taxon>
        <taxon>Onygenaceae</taxon>
        <taxon>Coccidioides</taxon>
    </lineage>
</organism>
<reference evidence="2" key="1">
    <citation type="journal article" date="2010" name="Genome Res.">
        <title>Population genomic sequencing of Coccidioides fungi reveals recent hybridization and transposon control.</title>
        <authorList>
            <person name="Neafsey D.E."/>
            <person name="Barker B.M."/>
            <person name="Sharpton T.J."/>
            <person name="Stajich J.E."/>
            <person name="Park D.J."/>
            <person name="Whiston E."/>
            <person name="Hung C.-Y."/>
            <person name="McMahan C."/>
            <person name="White J."/>
            <person name="Sykes S."/>
            <person name="Heiman D."/>
            <person name="Young S."/>
            <person name="Zeng Q."/>
            <person name="Abouelleil A."/>
            <person name="Aftuck L."/>
            <person name="Bessette D."/>
            <person name="Brown A."/>
            <person name="FitzGerald M."/>
            <person name="Lui A."/>
            <person name="Macdonald J.P."/>
            <person name="Priest M."/>
            <person name="Orbach M.J."/>
            <person name="Galgiani J.N."/>
            <person name="Kirkland T.N."/>
            <person name="Cole G.T."/>
            <person name="Birren B.W."/>
            <person name="Henn M.R."/>
            <person name="Taylor J.W."/>
            <person name="Rounsley S.D."/>
        </authorList>
    </citation>
    <scope>NUCLEOTIDE SEQUENCE [LARGE SCALE GENOMIC DNA]</scope>
    <source>
        <strain evidence="2">RMSCC 2394</strain>
    </source>
</reference>
<name>A0A0J6Y5L9_COCIT</name>
<evidence type="ECO:0000313" key="2">
    <source>
        <dbReference type="Proteomes" id="UP000054565"/>
    </source>
</evidence>
<protein>
    <submittedName>
        <fullName evidence="1">Uncharacterized protein</fullName>
    </submittedName>
</protein>
<evidence type="ECO:0000313" key="1">
    <source>
        <dbReference type="EMBL" id="KMP03015.1"/>
    </source>
</evidence>